<organism evidence="1">
    <name type="scientific">Anguilla anguilla</name>
    <name type="common">European freshwater eel</name>
    <name type="synonym">Muraena anguilla</name>
    <dbReference type="NCBI Taxonomy" id="7936"/>
    <lineage>
        <taxon>Eukaryota</taxon>
        <taxon>Metazoa</taxon>
        <taxon>Chordata</taxon>
        <taxon>Craniata</taxon>
        <taxon>Vertebrata</taxon>
        <taxon>Euteleostomi</taxon>
        <taxon>Actinopterygii</taxon>
        <taxon>Neopterygii</taxon>
        <taxon>Teleostei</taxon>
        <taxon>Anguilliformes</taxon>
        <taxon>Anguillidae</taxon>
        <taxon>Anguilla</taxon>
    </lineage>
</organism>
<dbReference type="EMBL" id="GBXM01011136">
    <property type="protein sequence ID" value="JAH97441.1"/>
    <property type="molecule type" value="Transcribed_RNA"/>
</dbReference>
<dbReference type="AlphaFoldDB" id="A0A0E9X4R2"/>
<proteinExistence type="predicted"/>
<accession>A0A0E9X4R2</accession>
<evidence type="ECO:0000313" key="1">
    <source>
        <dbReference type="EMBL" id="JAH97441.1"/>
    </source>
</evidence>
<reference evidence="1" key="1">
    <citation type="submission" date="2014-11" db="EMBL/GenBank/DDBJ databases">
        <authorList>
            <person name="Amaro Gonzalez C."/>
        </authorList>
    </citation>
    <scope>NUCLEOTIDE SEQUENCE</scope>
</reference>
<sequence length="151" mass="17126">MFRVLHQSARNGRAGKMLTHPFVCFHGRYDVIKSQRSNRVPDSQAARQQVVCIPHSTRQKLVHTVESRLADGQQPADWLALEGRDKGFEGTPPACTQVCVHMSSGPCTPIPYTYTDHIIRKYQHNLQTLPKGKKKCENKKNIIEGKILTKH</sequence>
<reference evidence="1" key="2">
    <citation type="journal article" date="2015" name="Fish Shellfish Immunol.">
        <title>Early steps in the European eel (Anguilla anguilla)-Vibrio vulnificus interaction in the gills: Role of the RtxA13 toxin.</title>
        <authorList>
            <person name="Callol A."/>
            <person name="Pajuelo D."/>
            <person name="Ebbesson L."/>
            <person name="Teles M."/>
            <person name="MacKenzie S."/>
            <person name="Amaro C."/>
        </authorList>
    </citation>
    <scope>NUCLEOTIDE SEQUENCE</scope>
</reference>
<protein>
    <submittedName>
        <fullName evidence="1">Uncharacterized protein</fullName>
    </submittedName>
</protein>
<name>A0A0E9X4R2_ANGAN</name>